<dbReference type="Proteomes" id="UP000823910">
    <property type="component" value="Unassembled WGS sequence"/>
</dbReference>
<feature type="region of interest" description="Disordered" evidence="8">
    <location>
        <begin position="230"/>
        <end position="259"/>
    </location>
</feature>
<dbReference type="NCBIfam" id="TIGR02063">
    <property type="entry name" value="RNase_R"/>
    <property type="match status" value="1"/>
</dbReference>
<dbReference type="AlphaFoldDB" id="A0A9D2SH12"/>
<evidence type="ECO:0000256" key="7">
    <source>
        <dbReference type="SAM" id="Coils"/>
    </source>
</evidence>
<keyword evidence="4 6" id="KW-0269">Exonuclease</keyword>
<dbReference type="SMART" id="SM00955">
    <property type="entry name" value="RNB"/>
    <property type="match status" value="1"/>
</dbReference>
<dbReference type="InterPro" id="IPR013223">
    <property type="entry name" value="RNase_B_OB_dom"/>
</dbReference>
<dbReference type="EMBL" id="DWWT01000029">
    <property type="protein sequence ID" value="HJC05870.1"/>
    <property type="molecule type" value="Genomic_DNA"/>
</dbReference>
<feature type="coiled-coil region" evidence="7">
    <location>
        <begin position="654"/>
        <end position="681"/>
    </location>
</feature>
<evidence type="ECO:0000313" key="10">
    <source>
        <dbReference type="EMBL" id="HJC05870.1"/>
    </source>
</evidence>
<dbReference type="SUPFAM" id="SSF50249">
    <property type="entry name" value="Nucleic acid-binding proteins"/>
    <property type="match status" value="4"/>
</dbReference>
<gene>
    <name evidence="6 10" type="primary">rnr</name>
    <name evidence="10" type="ORF">H9704_06920</name>
</gene>
<keyword evidence="7" id="KW-0175">Coiled coil</keyword>
<evidence type="ECO:0000256" key="4">
    <source>
        <dbReference type="ARBA" id="ARBA00022839"/>
    </source>
</evidence>
<dbReference type="PROSITE" id="PS01175">
    <property type="entry name" value="RIBONUCLEASE_II"/>
    <property type="match status" value="1"/>
</dbReference>
<dbReference type="PANTHER" id="PTHR23355">
    <property type="entry name" value="RIBONUCLEASE"/>
    <property type="match status" value="1"/>
</dbReference>
<dbReference type="InterPro" id="IPR001900">
    <property type="entry name" value="RNase_II/R"/>
</dbReference>
<comment type="subcellular location">
    <subcellularLocation>
        <location evidence="6">Cytoplasm</location>
    </subcellularLocation>
</comment>
<dbReference type="InterPro" id="IPR012340">
    <property type="entry name" value="NA-bd_OB-fold"/>
</dbReference>
<keyword evidence="1 6" id="KW-0963">Cytoplasm</keyword>
<feature type="region of interest" description="Disordered" evidence="8">
    <location>
        <begin position="773"/>
        <end position="799"/>
    </location>
</feature>
<dbReference type="SMART" id="SM00316">
    <property type="entry name" value="S1"/>
    <property type="match status" value="1"/>
</dbReference>
<sequence length="799" mass="88872">MLTELIYDKAYVPMKAKEIAMLLDIPKSRRGELEDVLSALVAEGKIGISKKGKYGKPETFSLTGIFSGNARGFGFVTVEDRAQDVFIPEEKTGGALHGDRVQIYIEREAGARGRAEGAVLRILDHANKEVVGYYQKNKTYGFVIPDNRRITRDIFIPQNCDGGAVTGHKVVVQLTDFGDTRRNPEGRVTEILGHVNDPGTDILSLVRAYGLPEQFPPEVMEETAVAPEKIEVPENAEERKETPGREPAQHAASDRAGEQDCLSGIGAGGVAYGLEDLKAPVDWSGDLAGRLDLRFLPTVTIDGEDAKDLDDAVTLGRNCRGNYILGVHIADVSHYVREGSALDQEALRRGTSVYLTDRVIPMLPHKLSNGICSLNAGENRLALSCIMEVEPDGTVADHRIAESVIRVDRRMTYTAVNAILTGGNAADGKRTEEAFAGAEGPADLCPEAKEYREFVPMFFAMKELADILRARRRKRGAIDFDFPESKILLDEDGKPLAIEPRQRNAATRLIEDFMLLANETVAEDYYWQALPFLYRTHDKPDPDKMKELGIFINNFGYAIRMQQGEIHPKELQKLLDKLEGTSEEPLLSRLVLRSMKQARYTTDCSGHFGLAARYYTHFTSPIRRYPDLQIHRIIKENLRGGLSEKRRAHYEALLPQAALQSSVLERRAEEAERETEKLKKCQYMSRFIGEEFTGVISGITNWGFYVELPNTVEGLVRMSDLADDYYIFDEKNYELTGERTGRTYKLGQSVRVAVSGTDPLLRSVDFVLAEEPDACGIPEEGGEPTGGKAPASSGSRKER</sequence>
<evidence type="ECO:0000256" key="5">
    <source>
        <dbReference type="ARBA" id="ARBA00022884"/>
    </source>
</evidence>
<evidence type="ECO:0000256" key="8">
    <source>
        <dbReference type="SAM" id="MobiDB-lite"/>
    </source>
</evidence>
<protein>
    <recommendedName>
        <fullName evidence="6">Ribonuclease R</fullName>
        <shortName evidence="6">RNase R</shortName>
        <ecNumber evidence="6">3.1.13.1</ecNumber>
    </recommendedName>
</protein>
<dbReference type="Gene3D" id="2.40.50.140">
    <property type="entry name" value="Nucleic acid-binding proteins"/>
    <property type="match status" value="3"/>
</dbReference>
<organism evidence="10 11">
    <name type="scientific">Candidatus Enterocloster excrementipullorum</name>
    <dbReference type="NCBI Taxonomy" id="2838559"/>
    <lineage>
        <taxon>Bacteria</taxon>
        <taxon>Bacillati</taxon>
        <taxon>Bacillota</taxon>
        <taxon>Clostridia</taxon>
        <taxon>Lachnospirales</taxon>
        <taxon>Lachnospiraceae</taxon>
        <taxon>Enterocloster</taxon>
    </lineage>
</organism>
<comment type="similarity">
    <text evidence="6">Belongs to the RNR ribonuclease family. RNase R subfamily.</text>
</comment>
<dbReference type="InterPro" id="IPR022966">
    <property type="entry name" value="RNase_II/R_CS"/>
</dbReference>
<evidence type="ECO:0000256" key="3">
    <source>
        <dbReference type="ARBA" id="ARBA00022801"/>
    </source>
</evidence>
<comment type="catalytic activity">
    <reaction evidence="6">
        <text>Exonucleolytic cleavage in the 3'- to 5'-direction to yield nucleoside 5'-phosphates.</text>
        <dbReference type="EC" id="3.1.13.1"/>
    </reaction>
</comment>
<dbReference type="GO" id="GO:0005829">
    <property type="term" value="C:cytosol"/>
    <property type="evidence" value="ECO:0007669"/>
    <property type="project" value="TreeGrafter"/>
</dbReference>
<evidence type="ECO:0000259" key="9">
    <source>
        <dbReference type="PROSITE" id="PS50126"/>
    </source>
</evidence>
<dbReference type="PANTHER" id="PTHR23355:SF9">
    <property type="entry name" value="DIS3-LIKE EXONUCLEASE 2"/>
    <property type="match status" value="1"/>
</dbReference>
<dbReference type="HAMAP" id="MF_01895">
    <property type="entry name" value="RNase_R"/>
    <property type="match status" value="1"/>
</dbReference>
<evidence type="ECO:0000256" key="6">
    <source>
        <dbReference type="HAMAP-Rule" id="MF_01895"/>
    </source>
</evidence>
<reference evidence="10" key="2">
    <citation type="submission" date="2021-04" db="EMBL/GenBank/DDBJ databases">
        <authorList>
            <person name="Gilroy R."/>
        </authorList>
    </citation>
    <scope>NUCLEOTIDE SEQUENCE</scope>
    <source>
        <strain evidence="10">CHK180-15479</strain>
    </source>
</reference>
<dbReference type="GO" id="GO:0006402">
    <property type="term" value="P:mRNA catabolic process"/>
    <property type="evidence" value="ECO:0007669"/>
    <property type="project" value="TreeGrafter"/>
</dbReference>
<keyword evidence="2 6" id="KW-0540">Nuclease</keyword>
<dbReference type="Pfam" id="PF17876">
    <property type="entry name" value="CSD2"/>
    <property type="match status" value="1"/>
</dbReference>
<keyword evidence="3 6" id="KW-0378">Hydrolase</keyword>
<dbReference type="EC" id="3.1.13.1" evidence="6"/>
<dbReference type="Pfam" id="PF00773">
    <property type="entry name" value="RNB"/>
    <property type="match status" value="1"/>
</dbReference>
<feature type="domain" description="S1 motif" evidence="9">
    <location>
        <begin position="689"/>
        <end position="769"/>
    </location>
</feature>
<dbReference type="SMART" id="SM00357">
    <property type="entry name" value="CSP"/>
    <property type="match status" value="2"/>
</dbReference>
<dbReference type="InterPro" id="IPR040476">
    <property type="entry name" value="CSD2"/>
</dbReference>
<accession>A0A9D2SH12</accession>
<dbReference type="InterPro" id="IPR050180">
    <property type="entry name" value="RNR_Ribonuclease"/>
</dbReference>
<keyword evidence="5 6" id="KW-0694">RNA-binding</keyword>
<dbReference type="Pfam" id="PF08206">
    <property type="entry name" value="OB_RNB"/>
    <property type="match status" value="1"/>
</dbReference>
<dbReference type="CDD" id="cd04471">
    <property type="entry name" value="S1_RNase_R"/>
    <property type="match status" value="1"/>
</dbReference>
<dbReference type="PROSITE" id="PS50126">
    <property type="entry name" value="S1"/>
    <property type="match status" value="1"/>
</dbReference>
<feature type="compositionally biased region" description="Basic and acidic residues" evidence="8">
    <location>
        <begin position="230"/>
        <end position="258"/>
    </location>
</feature>
<dbReference type="InterPro" id="IPR011805">
    <property type="entry name" value="RNase_R"/>
</dbReference>
<proteinExistence type="inferred from homology"/>
<evidence type="ECO:0000313" key="11">
    <source>
        <dbReference type="Proteomes" id="UP000823910"/>
    </source>
</evidence>
<name>A0A9D2SH12_9FIRM</name>
<reference evidence="10" key="1">
    <citation type="journal article" date="2021" name="PeerJ">
        <title>Extensive microbial diversity within the chicken gut microbiome revealed by metagenomics and culture.</title>
        <authorList>
            <person name="Gilroy R."/>
            <person name="Ravi A."/>
            <person name="Getino M."/>
            <person name="Pursley I."/>
            <person name="Horton D.L."/>
            <person name="Alikhan N.F."/>
            <person name="Baker D."/>
            <person name="Gharbi K."/>
            <person name="Hall N."/>
            <person name="Watson M."/>
            <person name="Adriaenssens E.M."/>
            <person name="Foster-Nyarko E."/>
            <person name="Jarju S."/>
            <person name="Secka A."/>
            <person name="Antonio M."/>
            <person name="Oren A."/>
            <person name="Chaudhuri R.R."/>
            <person name="La Ragione R."/>
            <person name="Hildebrand F."/>
            <person name="Pallen M.J."/>
        </authorList>
    </citation>
    <scope>NUCLEOTIDE SEQUENCE</scope>
    <source>
        <strain evidence="10">CHK180-15479</strain>
    </source>
</reference>
<dbReference type="GO" id="GO:0008859">
    <property type="term" value="F:exoribonuclease II activity"/>
    <property type="evidence" value="ECO:0007669"/>
    <property type="project" value="UniProtKB-UniRule"/>
</dbReference>
<comment type="caution">
    <text evidence="10">The sequence shown here is derived from an EMBL/GenBank/DDBJ whole genome shotgun (WGS) entry which is preliminary data.</text>
</comment>
<dbReference type="Pfam" id="PF00575">
    <property type="entry name" value="S1"/>
    <property type="match status" value="1"/>
</dbReference>
<dbReference type="InterPro" id="IPR003029">
    <property type="entry name" value="S1_domain"/>
</dbReference>
<comment type="function">
    <text evidence="6">3'-5' exoribonuclease that releases 5'-nucleoside monophosphates and is involved in maturation of structured RNAs.</text>
</comment>
<dbReference type="InterPro" id="IPR011129">
    <property type="entry name" value="CSD"/>
</dbReference>
<evidence type="ECO:0000256" key="2">
    <source>
        <dbReference type="ARBA" id="ARBA00022722"/>
    </source>
</evidence>
<dbReference type="GO" id="GO:0003723">
    <property type="term" value="F:RNA binding"/>
    <property type="evidence" value="ECO:0007669"/>
    <property type="project" value="UniProtKB-UniRule"/>
</dbReference>
<evidence type="ECO:0000256" key="1">
    <source>
        <dbReference type="ARBA" id="ARBA00022490"/>
    </source>
</evidence>